<reference evidence="3 4" key="1">
    <citation type="submission" date="2020-06" db="EMBL/GenBank/DDBJ databases">
        <title>Actinomadura xiongansis sp. nov., isolated from soil of Baiyangdian.</title>
        <authorList>
            <person name="Zhang X."/>
        </authorList>
    </citation>
    <scope>NUCLEOTIDE SEQUENCE [LARGE SCALE GENOMIC DNA]</scope>
    <source>
        <strain evidence="3 4">HBUM206468</strain>
    </source>
</reference>
<keyword evidence="1" id="KW-0812">Transmembrane</keyword>
<dbReference type="InterPro" id="IPR007111">
    <property type="entry name" value="NACHT_NTPase"/>
</dbReference>
<sequence length="659" mass="71889">MAVGFGSIVSTLGGLIALFNGSMLLLGWWRKATGPLGASTTTEISTAKDILAGLVTEQWKEETVLRSLGDPEPIPVPWRSTEHEELMDHPRLIAEGAVAFPSLSGHITAMVNDFRTLRCRRLVILGGPGVGKTTLAVQLLMELLRTRRPGEPVPVLLSAARWDTKARPQLRDWLAECLRMDYPALRAEGMPPDTPRTLAYRGEVLPVLDGLDELSDETRADILAALNRSMSGDDQLILTCRTAQFAESVNVVGDVLTAAAVIEPRPLSPGAAADYLQACLPPRPPATWSHVLDALRDGSAPALLEVTSTALGLWLVRIAYVASRVDPKPLLNLGHGDPSDLRDHLCDRLIPELVKSRPPADDPVQPFRPYHSWEPDQVHRWLTYLARQLAVTGADTHGMAWWHLARYTPTRSIRLTVSLGYGLLAGLTFGALTVPVVGAVVGLLSALVLMLTTGSWFTQTPGYVDLRLRGKRPLVLRTIIETLIIGLLGAFVGWRIGESGLYAMQIGLLTGLVFVFMLGVPRFEHPTTATTARSPRATWRADRNLTLVQVVIGIAIGIMAVILLWNVGISLIGAFAGGLLLGLLIELIKGRHHAWLAYSLTVPRLASKGVLPLRAMGFLEDAHRLGLLRTEGPFYQFRNIELQKHLSDQKHFSGSVSGR</sequence>
<keyword evidence="1" id="KW-1133">Transmembrane helix</keyword>
<dbReference type="SUPFAM" id="SSF52540">
    <property type="entry name" value="P-loop containing nucleoside triphosphate hydrolases"/>
    <property type="match status" value="1"/>
</dbReference>
<name>A0ABR7LR54_9ACTN</name>
<evidence type="ECO:0000313" key="4">
    <source>
        <dbReference type="Proteomes" id="UP000805614"/>
    </source>
</evidence>
<proteinExistence type="predicted"/>
<feature type="transmembrane region" description="Helical" evidence="1">
    <location>
        <begin position="544"/>
        <end position="565"/>
    </location>
</feature>
<evidence type="ECO:0000259" key="2">
    <source>
        <dbReference type="PROSITE" id="PS50837"/>
    </source>
</evidence>
<comment type="caution">
    <text evidence="3">The sequence shown here is derived from an EMBL/GenBank/DDBJ whole genome shotgun (WGS) entry which is preliminary data.</text>
</comment>
<dbReference type="InterPro" id="IPR027417">
    <property type="entry name" value="P-loop_NTPase"/>
</dbReference>
<keyword evidence="1" id="KW-0472">Membrane</keyword>
<feature type="transmembrane region" description="Helical" evidence="1">
    <location>
        <begin position="478"/>
        <end position="496"/>
    </location>
</feature>
<feature type="transmembrane region" description="Helical" evidence="1">
    <location>
        <begin position="6"/>
        <end position="29"/>
    </location>
</feature>
<dbReference type="EMBL" id="JABVEC010000012">
    <property type="protein sequence ID" value="MBC6467315.1"/>
    <property type="molecule type" value="Genomic_DNA"/>
</dbReference>
<dbReference type="PROSITE" id="PS50837">
    <property type="entry name" value="NACHT"/>
    <property type="match status" value="1"/>
</dbReference>
<dbReference type="Pfam" id="PF05729">
    <property type="entry name" value="NACHT"/>
    <property type="match status" value="1"/>
</dbReference>
<accession>A0ABR7LR54</accession>
<organism evidence="3 4">
    <name type="scientific">Actinomadura alba</name>
    <dbReference type="NCBI Taxonomy" id="406431"/>
    <lineage>
        <taxon>Bacteria</taxon>
        <taxon>Bacillati</taxon>
        <taxon>Actinomycetota</taxon>
        <taxon>Actinomycetes</taxon>
        <taxon>Streptosporangiales</taxon>
        <taxon>Thermomonosporaceae</taxon>
        <taxon>Actinomadura</taxon>
    </lineage>
</organism>
<gene>
    <name evidence="3" type="ORF">HKK74_17690</name>
</gene>
<evidence type="ECO:0000256" key="1">
    <source>
        <dbReference type="SAM" id="Phobius"/>
    </source>
</evidence>
<keyword evidence="4" id="KW-1185">Reference proteome</keyword>
<dbReference type="RefSeq" id="WP_187244325.1">
    <property type="nucleotide sequence ID" value="NZ_BAAAOK010000005.1"/>
</dbReference>
<feature type="transmembrane region" description="Helical" evidence="1">
    <location>
        <begin position="502"/>
        <end position="523"/>
    </location>
</feature>
<evidence type="ECO:0000313" key="3">
    <source>
        <dbReference type="EMBL" id="MBC6467315.1"/>
    </source>
</evidence>
<feature type="domain" description="NACHT" evidence="2">
    <location>
        <begin position="120"/>
        <end position="242"/>
    </location>
</feature>
<dbReference type="Proteomes" id="UP000805614">
    <property type="component" value="Unassembled WGS sequence"/>
</dbReference>
<feature type="transmembrane region" description="Helical" evidence="1">
    <location>
        <begin position="571"/>
        <end position="588"/>
    </location>
</feature>
<feature type="transmembrane region" description="Helical" evidence="1">
    <location>
        <begin position="438"/>
        <end position="457"/>
    </location>
</feature>
<dbReference type="Gene3D" id="3.40.50.300">
    <property type="entry name" value="P-loop containing nucleotide triphosphate hydrolases"/>
    <property type="match status" value="1"/>
</dbReference>
<protein>
    <submittedName>
        <fullName evidence="3">NACHT domain-containing protein</fullName>
    </submittedName>
</protein>